<dbReference type="WBParaSite" id="SSLN_0000423401-mRNA-1">
    <property type="protein sequence ID" value="SSLN_0000423401-mRNA-1"/>
    <property type="gene ID" value="SSLN_0000423401"/>
</dbReference>
<dbReference type="AlphaFoldDB" id="A0A183SIP2"/>
<evidence type="ECO:0000313" key="1">
    <source>
        <dbReference type="EMBL" id="VDL90475.1"/>
    </source>
</evidence>
<dbReference type="OrthoDB" id="9299540at2759"/>
<sequence>MSSLYLIKRAFAKFDKGCFNELFEIFVRLQFEFDIQAWRWWAAKDHSALEKVQRRATKLVRSESYLPYDTRLSNLDLFPLDHRQVRGDLIQALRMLRGQDCCLALDDFFELAITTSLRGHPLKLRATVARLDARRFFFSNRVIKTWNALPADIIMSPSVDIFKRKFNQYSHKYHHDIRN</sequence>
<organism evidence="3">
    <name type="scientific">Schistocephalus solidus</name>
    <name type="common">Tapeworm</name>
    <dbReference type="NCBI Taxonomy" id="70667"/>
    <lineage>
        <taxon>Eukaryota</taxon>
        <taxon>Metazoa</taxon>
        <taxon>Spiralia</taxon>
        <taxon>Lophotrochozoa</taxon>
        <taxon>Platyhelminthes</taxon>
        <taxon>Cestoda</taxon>
        <taxon>Eucestoda</taxon>
        <taxon>Diphyllobothriidea</taxon>
        <taxon>Diphyllobothriidae</taxon>
        <taxon>Schistocephalus</taxon>
    </lineage>
</organism>
<reference evidence="1 2" key="2">
    <citation type="submission" date="2018-11" db="EMBL/GenBank/DDBJ databases">
        <authorList>
            <consortium name="Pathogen Informatics"/>
        </authorList>
    </citation>
    <scope>NUCLEOTIDE SEQUENCE [LARGE SCALE GENOMIC DNA]</scope>
    <source>
        <strain evidence="1 2">NST_G2</strain>
    </source>
</reference>
<reference evidence="3" key="1">
    <citation type="submission" date="2016-06" db="UniProtKB">
        <authorList>
            <consortium name="WormBaseParasite"/>
        </authorList>
    </citation>
    <scope>IDENTIFICATION</scope>
</reference>
<evidence type="ECO:0000313" key="2">
    <source>
        <dbReference type="Proteomes" id="UP000275846"/>
    </source>
</evidence>
<name>A0A183SIP2_SCHSO</name>
<accession>A0A183SIP2</accession>
<keyword evidence="2" id="KW-1185">Reference proteome</keyword>
<gene>
    <name evidence="1" type="ORF">SSLN_LOCUS4090</name>
</gene>
<dbReference type="EMBL" id="UYSU01032742">
    <property type="protein sequence ID" value="VDL90475.1"/>
    <property type="molecule type" value="Genomic_DNA"/>
</dbReference>
<dbReference type="STRING" id="70667.A0A183SIP2"/>
<dbReference type="Proteomes" id="UP000275846">
    <property type="component" value="Unassembled WGS sequence"/>
</dbReference>
<proteinExistence type="predicted"/>
<evidence type="ECO:0000313" key="3">
    <source>
        <dbReference type="WBParaSite" id="SSLN_0000423401-mRNA-1"/>
    </source>
</evidence>
<protein>
    <submittedName>
        <fullName evidence="1 3">Uncharacterized protein</fullName>
    </submittedName>
</protein>